<sequence length="213" mass="25067">MLSKEILNEVRHSSYWERPYTQWTINTWDNFYFINYPNKLKVSSHRDLGKELKVLVELLGPETKEGKKALALKRQLKGRRASRHRASKSGEKDEKENQDITSTKRKAIEKVKPKKKHKTIEKDEREERLPEEDPVISITTSVNHALEISLPEIVLNTIPNLVYLDLRDKSNSTIESTEQRFLMRSRIGWSLNKKFEHGNLKQIKNTKNPHLER</sequence>
<organism evidence="2 3">
    <name type="scientific">Cetraspora pellucida</name>
    <dbReference type="NCBI Taxonomy" id="1433469"/>
    <lineage>
        <taxon>Eukaryota</taxon>
        <taxon>Fungi</taxon>
        <taxon>Fungi incertae sedis</taxon>
        <taxon>Mucoromycota</taxon>
        <taxon>Glomeromycotina</taxon>
        <taxon>Glomeromycetes</taxon>
        <taxon>Diversisporales</taxon>
        <taxon>Gigasporaceae</taxon>
        <taxon>Cetraspora</taxon>
    </lineage>
</organism>
<gene>
    <name evidence="2" type="ORF">CPELLU_LOCUS12602</name>
</gene>
<name>A0A9N9I0M5_9GLOM</name>
<protein>
    <submittedName>
        <fullName evidence="2">7862_t:CDS:1</fullName>
    </submittedName>
</protein>
<feature type="region of interest" description="Disordered" evidence="1">
    <location>
        <begin position="73"/>
        <end position="128"/>
    </location>
</feature>
<feature type="compositionally biased region" description="Basic and acidic residues" evidence="1">
    <location>
        <begin position="88"/>
        <end position="98"/>
    </location>
</feature>
<evidence type="ECO:0000313" key="3">
    <source>
        <dbReference type="Proteomes" id="UP000789759"/>
    </source>
</evidence>
<reference evidence="2" key="1">
    <citation type="submission" date="2021-06" db="EMBL/GenBank/DDBJ databases">
        <authorList>
            <person name="Kallberg Y."/>
            <person name="Tangrot J."/>
            <person name="Rosling A."/>
        </authorList>
    </citation>
    <scope>NUCLEOTIDE SEQUENCE</scope>
    <source>
        <strain evidence="2">FL966</strain>
    </source>
</reference>
<evidence type="ECO:0000256" key="1">
    <source>
        <dbReference type="SAM" id="MobiDB-lite"/>
    </source>
</evidence>
<comment type="caution">
    <text evidence="2">The sequence shown here is derived from an EMBL/GenBank/DDBJ whole genome shotgun (WGS) entry which is preliminary data.</text>
</comment>
<dbReference type="AlphaFoldDB" id="A0A9N9I0M5"/>
<dbReference type="Proteomes" id="UP000789759">
    <property type="component" value="Unassembled WGS sequence"/>
</dbReference>
<proteinExistence type="predicted"/>
<dbReference type="EMBL" id="CAJVQA010012366">
    <property type="protein sequence ID" value="CAG8716023.1"/>
    <property type="molecule type" value="Genomic_DNA"/>
</dbReference>
<feature type="non-terminal residue" evidence="2">
    <location>
        <position position="1"/>
    </location>
</feature>
<feature type="compositionally biased region" description="Basic residues" evidence="1">
    <location>
        <begin position="73"/>
        <end position="87"/>
    </location>
</feature>
<keyword evidence="3" id="KW-1185">Reference proteome</keyword>
<accession>A0A9N9I0M5</accession>
<evidence type="ECO:0000313" key="2">
    <source>
        <dbReference type="EMBL" id="CAG8716023.1"/>
    </source>
</evidence>
<dbReference type="OrthoDB" id="2437217at2759"/>